<keyword evidence="6" id="KW-0560">Oxidoreductase</keyword>
<name>A0A0N4SZ74_BRUPA</name>
<evidence type="ECO:0000259" key="10">
    <source>
        <dbReference type="PROSITE" id="PS50053"/>
    </source>
</evidence>
<proteinExistence type="inferred from homology"/>
<protein>
    <submittedName>
        <fullName evidence="13">Very-long-chain enoyl-CoA reductase</fullName>
    </submittedName>
</protein>
<dbReference type="Gene3D" id="2.160.10.10">
    <property type="entry name" value="Hexapeptide repeat proteins"/>
    <property type="match status" value="1"/>
</dbReference>
<evidence type="ECO:0000256" key="6">
    <source>
        <dbReference type="ARBA" id="ARBA00023002"/>
    </source>
</evidence>
<dbReference type="WBParaSite" id="BPAG_0000107901-mRNA-1">
    <property type="protein sequence ID" value="BPAG_0000107901-mRNA-1"/>
    <property type="gene ID" value="BPAG_0000107901"/>
</dbReference>
<keyword evidence="12" id="KW-1185">Reference proteome</keyword>
<keyword evidence="5 9" id="KW-1133">Transmembrane helix</keyword>
<dbReference type="Gene3D" id="3.90.550.10">
    <property type="entry name" value="Spore Coat Polysaccharide Biosynthesis Protein SpsA, Chain A"/>
    <property type="match status" value="1"/>
</dbReference>
<evidence type="ECO:0000256" key="1">
    <source>
        <dbReference type="ARBA" id="ARBA00004141"/>
    </source>
</evidence>
<evidence type="ECO:0000256" key="4">
    <source>
        <dbReference type="ARBA" id="ARBA00022692"/>
    </source>
</evidence>
<dbReference type="PROSITE" id="PS50244">
    <property type="entry name" value="S5A_REDUCTASE"/>
    <property type="match status" value="1"/>
</dbReference>
<dbReference type="InterPro" id="IPR056729">
    <property type="entry name" value="GMPPB_C"/>
</dbReference>
<evidence type="ECO:0000256" key="3">
    <source>
        <dbReference type="ARBA" id="ARBA00022516"/>
    </source>
</evidence>
<feature type="transmembrane region" description="Helical" evidence="9">
    <location>
        <begin position="190"/>
        <end position="209"/>
    </location>
</feature>
<feature type="transmembrane region" description="Helical" evidence="9">
    <location>
        <begin position="333"/>
        <end position="353"/>
    </location>
</feature>
<dbReference type="PANTHER" id="PTHR10556">
    <property type="entry name" value="3-OXO-5-ALPHA-STEROID 4-DEHYDROGENASE"/>
    <property type="match status" value="1"/>
</dbReference>
<dbReference type="InterPro" id="IPR039357">
    <property type="entry name" value="SRD5A/TECR"/>
</dbReference>
<sequence>MTDRYQRYSATGVCRASSLLGDKRQGSCPKMTSIAVEVFDAKNINKSIAYLENITSDESIVGIKSRLSQKLSLPINQIALRLDAKGKNLKDELVVLDLNLPSKGAHLYIRVLGPQIGWKTVFLLEYIGPLVIYPIFYLRPTEIYGPDASRYPMSYGVKLALVCWSFHYAKRLLETLFVHRFSNATMPLRNIFKNCGYYWAFTAFVSYFINHPLYTLPYFGFVQVATGLIGFIICEFGNLSVHLLLRNLRPSGTKVRKIPIPDINPMTLMFHFVSCPNYTYEVGSWLWFSYMTQSLPALIFTFAGFLQMAIWAKDKHRNYRREFPNYPKHRRAMIPFTMASQALQAVVLCGGLGNRMTSLTDHIPKCMLPIAGVPMFWYPLNFLQKNSIKEVVMVVAERLMDEIRHLLFSSALPSLDNLQIEFIKLSSAAEHWGTADVLRFINAQIKKDFIVVSGDFVSDVNLAPMLSLHAAENAILTCLLCDRVITGPAPGPKMKLLKERDFIVLSKNNQLLFSGSEEDYDDTVTMNVDLLDKCRTAYFTAKYKLTEYVRIDPLDEKIQKFSFGANAVKNLQYRLKCFAYLLPPENGFIVGHVNTIGSYFEINKAIIRFLSSSFSEKFSVGQLMDDIGTTSNSECYIGPTTRLFLQSATEAHIAGSERPIIKRSVIGDKCVVGPRSKIISSVLMDECQIGAGAQITNSIICAGAEIGENANISSSIVVCQQVVSASGMSFKRFSKSAWMASGSIFIRKHWRGTKVHNELVVPNSEVELEKWTEEIW</sequence>
<evidence type="ECO:0000256" key="5">
    <source>
        <dbReference type="ARBA" id="ARBA00022989"/>
    </source>
</evidence>
<keyword evidence="8 9" id="KW-0472">Membrane</keyword>
<dbReference type="CDD" id="cd04198">
    <property type="entry name" value="eIF-2B_gamma_N"/>
    <property type="match status" value="1"/>
</dbReference>
<dbReference type="PANTHER" id="PTHR10556:SF28">
    <property type="entry name" value="VERY-LONG-CHAIN ENOYL-COA REDUCTASE"/>
    <property type="match status" value="1"/>
</dbReference>
<evidence type="ECO:0000313" key="13">
    <source>
        <dbReference type="WBParaSite" id="BPAG_0000107901-mRNA-1"/>
    </source>
</evidence>
<organism evidence="13">
    <name type="scientific">Brugia pahangi</name>
    <name type="common">Filarial nematode worm</name>
    <dbReference type="NCBI Taxonomy" id="6280"/>
    <lineage>
        <taxon>Eukaryota</taxon>
        <taxon>Metazoa</taxon>
        <taxon>Ecdysozoa</taxon>
        <taxon>Nematoda</taxon>
        <taxon>Chromadorea</taxon>
        <taxon>Rhabditida</taxon>
        <taxon>Spirurina</taxon>
        <taxon>Spiruromorpha</taxon>
        <taxon>Filarioidea</taxon>
        <taxon>Onchocercidae</taxon>
        <taxon>Brugia</taxon>
    </lineage>
</organism>
<dbReference type="InterPro" id="IPR029044">
    <property type="entry name" value="Nucleotide-diphossugar_trans"/>
</dbReference>
<accession>A0A0N4SZ74</accession>
<evidence type="ECO:0000256" key="9">
    <source>
        <dbReference type="SAM" id="Phobius"/>
    </source>
</evidence>
<evidence type="ECO:0000256" key="7">
    <source>
        <dbReference type="ARBA" id="ARBA00023098"/>
    </source>
</evidence>
<reference evidence="13" key="1">
    <citation type="submission" date="2017-02" db="UniProtKB">
        <authorList>
            <consortium name="WormBaseParasite"/>
        </authorList>
    </citation>
    <scope>IDENTIFICATION</scope>
</reference>
<reference evidence="11 12" key="2">
    <citation type="submission" date="2018-11" db="EMBL/GenBank/DDBJ databases">
        <authorList>
            <consortium name="Pathogen Informatics"/>
        </authorList>
    </citation>
    <scope>NUCLEOTIDE SEQUENCE [LARGE SCALE GENOMIC DNA]</scope>
</reference>
<feature type="transmembrane region" description="Helical" evidence="9">
    <location>
        <begin position="221"/>
        <end position="245"/>
    </location>
</feature>
<keyword evidence="4 9" id="KW-0812">Transmembrane</keyword>
<dbReference type="Pfam" id="PF25087">
    <property type="entry name" value="GMPPB_C"/>
    <property type="match status" value="1"/>
</dbReference>
<keyword evidence="7" id="KW-0443">Lipid metabolism</keyword>
<dbReference type="GO" id="GO:0042761">
    <property type="term" value="P:very long-chain fatty acid biosynthetic process"/>
    <property type="evidence" value="ECO:0007669"/>
    <property type="project" value="TreeGrafter"/>
</dbReference>
<dbReference type="Gene3D" id="3.10.20.90">
    <property type="entry name" value="Phosphatidylinositol 3-kinase Catalytic Subunit, Chain A, domain 1"/>
    <property type="match status" value="1"/>
</dbReference>
<gene>
    <name evidence="11" type="ORF">BPAG_LOCUS1080</name>
</gene>
<evidence type="ECO:0000313" key="11">
    <source>
        <dbReference type="EMBL" id="VDN82266.1"/>
    </source>
</evidence>
<dbReference type="GO" id="GO:0016627">
    <property type="term" value="F:oxidoreductase activity, acting on the CH-CH group of donors"/>
    <property type="evidence" value="ECO:0007669"/>
    <property type="project" value="InterPro"/>
</dbReference>
<dbReference type="Pfam" id="PF00483">
    <property type="entry name" value="NTP_transferase"/>
    <property type="match status" value="1"/>
</dbReference>
<dbReference type="SUPFAM" id="SSF53448">
    <property type="entry name" value="Nucleotide-diphospho-sugar transferases"/>
    <property type="match status" value="1"/>
</dbReference>
<feature type="domain" description="Ubiquitin-like" evidence="10">
    <location>
        <begin position="32"/>
        <end position="100"/>
    </location>
</feature>
<evidence type="ECO:0000256" key="8">
    <source>
        <dbReference type="ARBA" id="ARBA00023136"/>
    </source>
</evidence>
<comment type="similarity">
    <text evidence="2">Belongs to the steroid 5-alpha reductase family.</text>
</comment>
<dbReference type="GO" id="GO:0016020">
    <property type="term" value="C:membrane"/>
    <property type="evidence" value="ECO:0007669"/>
    <property type="project" value="UniProtKB-SubCell"/>
</dbReference>
<dbReference type="Proteomes" id="UP000278627">
    <property type="component" value="Unassembled WGS sequence"/>
</dbReference>
<evidence type="ECO:0000256" key="2">
    <source>
        <dbReference type="ARBA" id="ARBA00007742"/>
    </source>
</evidence>
<dbReference type="InterPro" id="IPR005835">
    <property type="entry name" value="NTP_transferase_dom"/>
</dbReference>
<keyword evidence="3" id="KW-0444">Lipid biosynthesis</keyword>
<dbReference type="EMBL" id="UZAD01000070">
    <property type="protein sequence ID" value="VDN82266.1"/>
    <property type="molecule type" value="Genomic_DNA"/>
</dbReference>
<dbReference type="InterPro" id="IPR001104">
    <property type="entry name" value="3-oxo-5_a-steroid_4-DH_C"/>
</dbReference>
<dbReference type="AlphaFoldDB" id="A0A0N4SZ74"/>
<dbReference type="InterPro" id="IPR000626">
    <property type="entry name" value="Ubiquitin-like_dom"/>
</dbReference>
<comment type="subcellular location">
    <subcellularLocation>
        <location evidence="1">Membrane</location>
        <topology evidence="1">Multi-pass membrane protein</topology>
    </subcellularLocation>
</comment>
<dbReference type="STRING" id="6280.A0A0N4SZ74"/>
<dbReference type="PROSITE" id="PS50053">
    <property type="entry name" value="UBIQUITIN_2"/>
    <property type="match status" value="1"/>
</dbReference>
<dbReference type="Pfam" id="PF02544">
    <property type="entry name" value="Steroid_dh"/>
    <property type="match status" value="1"/>
</dbReference>
<evidence type="ECO:0000313" key="12">
    <source>
        <dbReference type="Proteomes" id="UP000278627"/>
    </source>
</evidence>
<feature type="transmembrane region" description="Helical" evidence="9">
    <location>
        <begin position="266"/>
        <end position="288"/>
    </location>
</feature>
<feature type="transmembrane region" description="Helical" evidence="9">
    <location>
        <begin position="294"/>
        <end position="312"/>
    </location>
</feature>